<dbReference type="PANTHER" id="PTHR43393:SF3">
    <property type="entry name" value="LYSINE DECARBOXYLASE-LIKE PROTEIN"/>
    <property type="match status" value="1"/>
</dbReference>
<sequence>MLKIGVIGNAQRAGESLPPEQLQAAEAVGRAIAGAGAALIAGGTSGVMEASARGAKEAGGLTVGFLPQADTSHAHAYSDLLFPTGMGTMRNVLTARCSDAIIAVGGGVGTLNEITLAYDYAIPIVLLAGSGGWSDRLPPVLVDAKFLDERRVVAITVATSPEEAVKQAVTRGLEPRSGQTSLVGWAGQ</sequence>
<proteinExistence type="predicted"/>
<organism evidence="1 2">
    <name type="scientific">Dactylosporangium roseum</name>
    <dbReference type="NCBI Taxonomy" id="47989"/>
    <lineage>
        <taxon>Bacteria</taxon>
        <taxon>Bacillati</taxon>
        <taxon>Actinomycetota</taxon>
        <taxon>Actinomycetes</taxon>
        <taxon>Micromonosporales</taxon>
        <taxon>Micromonosporaceae</taxon>
        <taxon>Dactylosporangium</taxon>
    </lineage>
</organism>
<dbReference type="PANTHER" id="PTHR43393">
    <property type="entry name" value="CYTOKININ RIBOSIDE 5'-MONOPHOSPHATE PHOSPHORIBOHYDROLASE"/>
    <property type="match status" value="1"/>
</dbReference>
<dbReference type="InterPro" id="IPR041164">
    <property type="entry name" value="LDcluster4"/>
</dbReference>
<dbReference type="Gene3D" id="3.40.50.450">
    <property type="match status" value="1"/>
</dbReference>
<dbReference type="SUPFAM" id="SSF102405">
    <property type="entry name" value="MCP/YpsA-like"/>
    <property type="match status" value="1"/>
</dbReference>
<dbReference type="InterPro" id="IPR052341">
    <property type="entry name" value="LOG_family_nucleotidases"/>
</dbReference>
<evidence type="ECO:0000313" key="2">
    <source>
        <dbReference type="Proteomes" id="UP001058271"/>
    </source>
</evidence>
<protein>
    <submittedName>
        <fullName evidence="1">TIGR00725 family protein</fullName>
    </submittedName>
</protein>
<dbReference type="NCBIfam" id="TIGR00725">
    <property type="entry name" value="TIGR00725 family protein"/>
    <property type="match status" value="1"/>
</dbReference>
<dbReference type="InterPro" id="IPR005268">
    <property type="entry name" value="CHP00725"/>
</dbReference>
<dbReference type="Proteomes" id="UP001058271">
    <property type="component" value="Chromosome"/>
</dbReference>
<name>A0ABY5YYF6_9ACTN</name>
<evidence type="ECO:0000313" key="1">
    <source>
        <dbReference type="EMBL" id="UWZ34562.1"/>
    </source>
</evidence>
<reference evidence="1" key="1">
    <citation type="submission" date="2021-04" db="EMBL/GenBank/DDBJ databases">
        <title>Biosynthetic gene clusters of Dactylosporangioum roseum.</title>
        <authorList>
            <person name="Hartkoorn R.C."/>
            <person name="Beaudoing E."/>
            <person name="Hot D."/>
            <person name="Moureu S."/>
        </authorList>
    </citation>
    <scope>NUCLEOTIDE SEQUENCE</scope>
    <source>
        <strain evidence="1">NRRL B-16295</strain>
    </source>
</reference>
<keyword evidence="2" id="KW-1185">Reference proteome</keyword>
<dbReference type="Pfam" id="PF18306">
    <property type="entry name" value="LDcluster4"/>
    <property type="match status" value="1"/>
</dbReference>
<accession>A0ABY5YYF6</accession>
<dbReference type="RefSeq" id="WP_260723885.1">
    <property type="nucleotide sequence ID" value="NZ_BAAABS010000018.1"/>
</dbReference>
<dbReference type="EMBL" id="CP073721">
    <property type="protein sequence ID" value="UWZ34562.1"/>
    <property type="molecule type" value="Genomic_DNA"/>
</dbReference>
<gene>
    <name evidence="1" type="ORF">Drose_25480</name>
</gene>